<reference evidence="1 2" key="1">
    <citation type="submission" date="2024-01" db="EMBL/GenBank/DDBJ databases">
        <title>The genomes of 5 underutilized Papilionoideae crops provide insights into root nodulation and disease resistanc.</title>
        <authorList>
            <person name="Jiang F."/>
        </authorList>
    </citation>
    <scope>NUCLEOTIDE SEQUENCE [LARGE SCALE GENOMIC DNA]</scope>
    <source>
        <strain evidence="1">LVBAO_FW01</strain>
        <tissue evidence="1">Leaves</tissue>
    </source>
</reference>
<evidence type="ECO:0000313" key="1">
    <source>
        <dbReference type="EMBL" id="KAK7359360.1"/>
    </source>
</evidence>
<proteinExistence type="predicted"/>
<dbReference type="EMBL" id="JAYMYQ010000001">
    <property type="protein sequence ID" value="KAK7359360.1"/>
    <property type="molecule type" value="Genomic_DNA"/>
</dbReference>
<dbReference type="GO" id="GO:0043022">
    <property type="term" value="F:ribosome binding"/>
    <property type="evidence" value="ECO:0007669"/>
    <property type="project" value="TreeGrafter"/>
</dbReference>
<dbReference type="GO" id="GO:0006614">
    <property type="term" value="P:SRP-dependent cotranslational protein targeting to membrane"/>
    <property type="evidence" value="ECO:0007669"/>
    <property type="project" value="InterPro"/>
</dbReference>
<dbReference type="GO" id="GO:0008312">
    <property type="term" value="F:7S RNA binding"/>
    <property type="evidence" value="ECO:0007669"/>
    <property type="project" value="TreeGrafter"/>
</dbReference>
<comment type="caution">
    <text evidence="1">The sequence shown here is derived from an EMBL/GenBank/DDBJ whole genome shotgun (WGS) entry which is preliminary data.</text>
</comment>
<sequence length="71" mass="7992">MEDNLPNDEIEIELSPIAVQLAYVRQLFGRKQDAIRESSIAVALNNLVSLKGPKDVSDSIRKLDRLKEKEA</sequence>
<evidence type="ECO:0000313" key="2">
    <source>
        <dbReference type="Proteomes" id="UP001367508"/>
    </source>
</evidence>
<organism evidence="1 2">
    <name type="scientific">Canavalia gladiata</name>
    <name type="common">Sword bean</name>
    <name type="synonym">Dolichos gladiatus</name>
    <dbReference type="NCBI Taxonomy" id="3824"/>
    <lineage>
        <taxon>Eukaryota</taxon>
        <taxon>Viridiplantae</taxon>
        <taxon>Streptophyta</taxon>
        <taxon>Embryophyta</taxon>
        <taxon>Tracheophyta</taxon>
        <taxon>Spermatophyta</taxon>
        <taxon>Magnoliopsida</taxon>
        <taxon>eudicotyledons</taxon>
        <taxon>Gunneridae</taxon>
        <taxon>Pentapetalae</taxon>
        <taxon>rosids</taxon>
        <taxon>fabids</taxon>
        <taxon>Fabales</taxon>
        <taxon>Fabaceae</taxon>
        <taxon>Papilionoideae</taxon>
        <taxon>50 kb inversion clade</taxon>
        <taxon>NPAAA clade</taxon>
        <taxon>indigoferoid/millettioid clade</taxon>
        <taxon>Phaseoleae</taxon>
        <taxon>Canavalia</taxon>
    </lineage>
</organism>
<dbReference type="PANTHER" id="PTHR14094">
    <property type="entry name" value="SIGNAL RECOGNITION PARTICLE 72"/>
    <property type="match status" value="1"/>
</dbReference>
<dbReference type="Proteomes" id="UP001367508">
    <property type="component" value="Unassembled WGS sequence"/>
</dbReference>
<dbReference type="PANTHER" id="PTHR14094:SF9">
    <property type="entry name" value="SIGNAL RECOGNITION PARTICLE SUBUNIT SRP72"/>
    <property type="match status" value="1"/>
</dbReference>
<dbReference type="AlphaFoldDB" id="A0AAN9R226"/>
<gene>
    <name evidence="1" type="ORF">VNO77_01316</name>
</gene>
<dbReference type="GO" id="GO:0005786">
    <property type="term" value="C:signal recognition particle, endoplasmic reticulum targeting"/>
    <property type="evidence" value="ECO:0007669"/>
    <property type="project" value="TreeGrafter"/>
</dbReference>
<accession>A0AAN9R226</accession>
<dbReference type="InterPro" id="IPR026270">
    <property type="entry name" value="SRP72"/>
</dbReference>
<keyword evidence="2" id="KW-1185">Reference proteome</keyword>
<protein>
    <submittedName>
        <fullName evidence="1">Uncharacterized protein</fullName>
    </submittedName>
</protein>
<name>A0AAN9R226_CANGL</name>